<keyword evidence="1" id="KW-0812">Transmembrane</keyword>
<accession>A0A3S3P0K8</accession>
<evidence type="ECO:0000313" key="3">
    <source>
        <dbReference type="Proteomes" id="UP000285301"/>
    </source>
</evidence>
<keyword evidence="1" id="KW-1133">Transmembrane helix</keyword>
<feature type="transmembrane region" description="Helical" evidence="1">
    <location>
        <begin position="123"/>
        <end position="147"/>
    </location>
</feature>
<dbReference type="Proteomes" id="UP000285301">
    <property type="component" value="Unassembled WGS sequence"/>
</dbReference>
<proteinExistence type="predicted"/>
<organism evidence="2 3">
    <name type="scientific">Dinothrombium tinctorium</name>
    <dbReference type="NCBI Taxonomy" id="1965070"/>
    <lineage>
        <taxon>Eukaryota</taxon>
        <taxon>Metazoa</taxon>
        <taxon>Ecdysozoa</taxon>
        <taxon>Arthropoda</taxon>
        <taxon>Chelicerata</taxon>
        <taxon>Arachnida</taxon>
        <taxon>Acari</taxon>
        <taxon>Acariformes</taxon>
        <taxon>Trombidiformes</taxon>
        <taxon>Prostigmata</taxon>
        <taxon>Anystina</taxon>
        <taxon>Parasitengona</taxon>
        <taxon>Trombidioidea</taxon>
        <taxon>Trombidiidae</taxon>
        <taxon>Dinothrombium</taxon>
    </lineage>
</organism>
<feature type="transmembrane region" description="Helical" evidence="1">
    <location>
        <begin position="97"/>
        <end position="117"/>
    </location>
</feature>
<name>A0A3S3P0K8_9ACAR</name>
<keyword evidence="3" id="KW-1185">Reference proteome</keyword>
<dbReference type="EMBL" id="NCKU01004772">
    <property type="protein sequence ID" value="RWS05463.1"/>
    <property type="molecule type" value="Genomic_DNA"/>
</dbReference>
<protein>
    <submittedName>
        <fullName evidence="2">Uncharacterized protein</fullName>
    </submittedName>
</protein>
<dbReference type="AlphaFoldDB" id="A0A3S3P0K8"/>
<dbReference type="OrthoDB" id="10460968at2759"/>
<evidence type="ECO:0000313" key="2">
    <source>
        <dbReference type="EMBL" id="RWS05463.1"/>
    </source>
</evidence>
<sequence>MNSVASKVGENSRKCVHILKHILITSLFLALVFEILWTVYICKAFKDDIKTYEKDAIWIKEFYKSTRNFFVFTVILVSLTAFIGFAAAYAENKALMILFVVAYVMEWGFELIGVYASDDHNVVVYKLICQALKPFILLLSLIFICIIKEGDEELLL</sequence>
<reference evidence="2 3" key="1">
    <citation type="journal article" date="2018" name="Gigascience">
        <title>Genomes of trombidid mites reveal novel predicted allergens and laterally-transferred genes associated with secondary metabolism.</title>
        <authorList>
            <person name="Dong X."/>
            <person name="Chaisiri K."/>
            <person name="Xia D."/>
            <person name="Armstrong S.D."/>
            <person name="Fang Y."/>
            <person name="Donnelly M.J."/>
            <person name="Kadowaki T."/>
            <person name="McGarry J.W."/>
            <person name="Darby A.C."/>
            <person name="Makepeace B.L."/>
        </authorList>
    </citation>
    <scope>NUCLEOTIDE SEQUENCE [LARGE SCALE GENOMIC DNA]</scope>
    <source>
        <strain evidence="2">UoL-WK</strain>
    </source>
</reference>
<feature type="transmembrane region" description="Helical" evidence="1">
    <location>
        <begin position="21"/>
        <end position="40"/>
    </location>
</feature>
<evidence type="ECO:0000256" key="1">
    <source>
        <dbReference type="SAM" id="Phobius"/>
    </source>
</evidence>
<feature type="transmembrane region" description="Helical" evidence="1">
    <location>
        <begin position="69"/>
        <end position="90"/>
    </location>
</feature>
<gene>
    <name evidence="2" type="ORF">B4U79_09716</name>
</gene>
<keyword evidence="1" id="KW-0472">Membrane</keyword>
<comment type="caution">
    <text evidence="2">The sequence shown here is derived from an EMBL/GenBank/DDBJ whole genome shotgun (WGS) entry which is preliminary data.</text>
</comment>